<dbReference type="RefSeq" id="WP_089734044.1">
    <property type="nucleotide sequence ID" value="NZ_FNIA01000012.1"/>
</dbReference>
<reference evidence="1 2" key="1">
    <citation type="submission" date="2016-10" db="EMBL/GenBank/DDBJ databases">
        <authorList>
            <person name="de Groot N.N."/>
        </authorList>
    </citation>
    <scope>NUCLEOTIDE SEQUENCE [LARGE SCALE GENOMIC DNA]</scope>
    <source>
        <strain evidence="2">EB21,IBRC-M 10013,KCTC 4048</strain>
    </source>
</reference>
<dbReference type="OrthoDB" id="202337at2157"/>
<dbReference type="Gene3D" id="3.30.1460.10">
    <property type="match status" value="1"/>
</dbReference>
<name>A0A1G9XZ09_9EURY</name>
<protein>
    <recommendedName>
        <fullName evidence="3">YbjN domain-containing protein</fullName>
    </recommendedName>
</protein>
<gene>
    <name evidence="1" type="ORF">SAMN05192554_11240</name>
</gene>
<accession>A0A1G9XZ09</accession>
<dbReference type="EMBL" id="FNIA01000012">
    <property type="protein sequence ID" value="SDN01706.1"/>
    <property type="molecule type" value="Genomic_DNA"/>
</dbReference>
<proteinExistence type="predicted"/>
<evidence type="ECO:0000313" key="1">
    <source>
        <dbReference type="EMBL" id="SDN01706.1"/>
    </source>
</evidence>
<evidence type="ECO:0008006" key="3">
    <source>
        <dbReference type="Google" id="ProtNLM"/>
    </source>
</evidence>
<evidence type="ECO:0000313" key="2">
    <source>
        <dbReference type="Proteomes" id="UP000199370"/>
    </source>
</evidence>
<dbReference type="Proteomes" id="UP000199370">
    <property type="component" value="Unassembled WGS sequence"/>
</dbReference>
<keyword evidence="2" id="KW-1185">Reference proteome</keyword>
<sequence length="158" mass="18521">MVAFSEEKIESWLDEQRISDWTVVREEGGEQFSFEVELHHIPVDLTVLVGPNSLNIIGGFTFDPELLANLLDRKELWHQFRTEAMIVLTNVRGFYAFLDEDFNPTSFEEMRRISLQYFIYPDGASQHLFMNSLYDMARAEAFLMWRPEQMVSALDDQT</sequence>
<dbReference type="AlphaFoldDB" id="A0A1G9XZ09"/>
<organism evidence="1 2">
    <name type="scientific">Haloarchaeobius iranensis</name>
    <dbReference type="NCBI Taxonomy" id="996166"/>
    <lineage>
        <taxon>Archaea</taxon>
        <taxon>Methanobacteriati</taxon>
        <taxon>Methanobacteriota</taxon>
        <taxon>Stenosarchaea group</taxon>
        <taxon>Halobacteria</taxon>
        <taxon>Halobacteriales</taxon>
        <taxon>Halorubellaceae</taxon>
        <taxon>Haloarchaeobius</taxon>
    </lineage>
</organism>